<organism evidence="9 10">
    <name type="scientific">Leersia perrieri</name>
    <dbReference type="NCBI Taxonomy" id="77586"/>
    <lineage>
        <taxon>Eukaryota</taxon>
        <taxon>Viridiplantae</taxon>
        <taxon>Streptophyta</taxon>
        <taxon>Embryophyta</taxon>
        <taxon>Tracheophyta</taxon>
        <taxon>Spermatophyta</taxon>
        <taxon>Magnoliopsida</taxon>
        <taxon>Liliopsida</taxon>
        <taxon>Poales</taxon>
        <taxon>Poaceae</taxon>
        <taxon>BOP clade</taxon>
        <taxon>Oryzoideae</taxon>
        <taxon>Oryzeae</taxon>
        <taxon>Oryzinae</taxon>
        <taxon>Leersia</taxon>
    </lineage>
</organism>
<dbReference type="GO" id="GO:0016020">
    <property type="term" value="C:membrane"/>
    <property type="evidence" value="ECO:0007669"/>
    <property type="project" value="UniProtKB-SubCell"/>
</dbReference>
<protein>
    <submittedName>
        <fullName evidence="9">Uncharacterized protein</fullName>
    </submittedName>
</protein>
<reference evidence="9 10" key="1">
    <citation type="submission" date="2012-08" db="EMBL/GenBank/DDBJ databases">
        <title>Oryza genome evolution.</title>
        <authorList>
            <person name="Wing R.A."/>
        </authorList>
    </citation>
    <scope>NUCLEOTIDE SEQUENCE</scope>
</reference>
<name>A0A0D9V4S8_9ORYZ</name>
<dbReference type="InterPro" id="IPR023395">
    <property type="entry name" value="MCP_dom_sf"/>
</dbReference>
<evidence type="ECO:0000256" key="8">
    <source>
        <dbReference type="SAM" id="MobiDB-lite"/>
    </source>
</evidence>
<evidence type="ECO:0000256" key="6">
    <source>
        <dbReference type="PROSITE-ProRule" id="PRU00282"/>
    </source>
</evidence>
<feature type="compositionally biased region" description="Low complexity" evidence="8">
    <location>
        <begin position="38"/>
        <end position="57"/>
    </location>
</feature>
<accession>A0A0D9V4S8</accession>
<evidence type="ECO:0000256" key="3">
    <source>
        <dbReference type="ARBA" id="ARBA00022692"/>
    </source>
</evidence>
<comment type="subcellular location">
    <subcellularLocation>
        <location evidence="1">Membrane</location>
        <topology evidence="1">Multi-pass membrane protein</topology>
    </subcellularLocation>
</comment>
<dbReference type="PRINTS" id="PR00926">
    <property type="entry name" value="MITOCARRIER"/>
</dbReference>
<dbReference type="EnsemblPlants" id="LPERR01G24360.2">
    <property type="protein sequence ID" value="LPERR01G24360.2"/>
    <property type="gene ID" value="LPERR01G24360"/>
</dbReference>
<evidence type="ECO:0000256" key="5">
    <source>
        <dbReference type="ARBA" id="ARBA00023136"/>
    </source>
</evidence>
<keyword evidence="5 6" id="KW-0472">Membrane</keyword>
<dbReference type="GO" id="GO:0015711">
    <property type="term" value="P:organic anion transport"/>
    <property type="evidence" value="ECO:0007669"/>
    <property type="project" value="UniProtKB-ARBA"/>
</dbReference>
<dbReference type="AlphaFoldDB" id="A0A0D9V4S8"/>
<dbReference type="InterPro" id="IPR002067">
    <property type="entry name" value="MCP"/>
</dbReference>
<reference evidence="9" key="3">
    <citation type="submission" date="2015-04" db="UniProtKB">
        <authorList>
            <consortium name="EnsemblPlants"/>
        </authorList>
    </citation>
    <scope>IDENTIFICATION</scope>
</reference>
<keyword evidence="3 6" id="KW-0812">Transmembrane</keyword>
<dbReference type="InterPro" id="IPR018108">
    <property type="entry name" value="MCP_transmembrane"/>
</dbReference>
<evidence type="ECO:0000256" key="1">
    <source>
        <dbReference type="ARBA" id="ARBA00004141"/>
    </source>
</evidence>
<dbReference type="STRING" id="77586.A0A0D9V4S8"/>
<dbReference type="Pfam" id="PF00153">
    <property type="entry name" value="Mito_carr"/>
    <property type="match status" value="3"/>
</dbReference>
<dbReference type="Proteomes" id="UP000032180">
    <property type="component" value="Chromosome 1"/>
</dbReference>
<feature type="repeat" description="Solcar" evidence="6">
    <location>
        <begin position="316"/>
        <end position="409"/>
    </location>
</feature>
<evidence type="ECO:0000256" key="4">
    <source>
        <dbReference type="ARBA" id="ARBA00022737"/>
    </source>
</evidence>
<feature type="compositionally biased region" description="Basic and acidic residues" evidence="8">
    <location>
        <begin position="1"/>
        <end position="11"/>
    </location>
</feature>
<dbReference type="SUPFAM" id="SSF103506">
    <property type="entry name" value="Mitochondrial carrier"/>
    <property type="match status" value="1"/>
</dbReference>
<dbReference type="PROSITE" id="PS50920">
    <property type="entry name" value="SOLCAR"/>
    <property type="match status" value="3"/>
</dbReference>
<feature type="region of interest" description="Disordered" evidence="8">
    <location>
        <begin position="1"/>
        <end position="94"/>
    </location>
</feature>
<evidence type="ECO:0000313" key="10">
    <source>
        <dbReference type="Proteomes" id="UP000032180"/>
    </source>
</evidence>
<dbReference type="PANTHER" id="PTHR24089">
    <property type="entry name" value="SOLUTE CARRIER FAMILY 25"/>
    <property type="match status" value="1"/>
</dbReference>
<dbReference type="Gramene" id="LPERR01G24360.2">
    <property type="protein sequence ID" value="LPERR01G24360.2"/>
    <property type="gene ID" value="LPERR01G24360"/>
</dbReference>
<keyword evidence="4" id="KW-0677">Repeat</keyword>
<sequence>MIFEGDREDSPAYRSPPFSFSIVISRKGETRKKPQGTARQPPFRSSPRSNPAAAADAGGLTGPRGACPVRWDPSGSSRPPPPEEHAGGMGTPSQGSAAVAAAGVDLCALDLVPVFAKEMIAGGVAGAFSKTAIAPLERLKILLQTRTNEFSSLGVLKSLKKLRQHDGVLGFYKGNGASVLRIVPYAALHYMAYERYRCWILNNCPSLGTGPLVDLLAGSASGGTAVLCTYPLDLARTKLAFQVNSSDQIGSGLKRTITQPKYGGIKDVFRCVYSEGGMRALYRGVGPTLMGILPYAGLKFYIYEGLKAHVPEDYRNSVTLKLSCGAAAGLFGQTLTYPLDVVRRQMQVQGQQYHDQFCGPRISGTFQGLAVIKQTQGWRQLFAGLSLNYIKVVPSVAIGFTAYDTMKNLLKIPPREKKASVHSSA</sequence>
<evidence type="ECO:0000313" key="9">
    <source>
        <dbReference type="EnsemblPlants" id="LPERR01G24360.2"/>
    </source>
</evidence>
<keyword evidence="10" id="KW-1185">Reference proteome</keyword>
<dbReference type="EnsemblPlants" id="LPERR01G24360.1">
    <property type="protein sequence ID" value="LPERR01G24360.1"/>
    <property type="gene ID" value="LPERR01G24360"/>
</dbReference>
<comment type="similarity">
    <text evidence="7">Belongs to the mitochondrial carrier (TC 2.A.29) family.</text>
</comment>
<keyword evidence="2 7" id="KW-0813">Transport</keyword>
<evidence type="ECO:0000256" key="2">
    <source>
        <dbReference type="ARBA" id="ARBA00022448"/>
    </source>
</evidence>
<feature type="repeat" description="Solcar" evidence="6">
    <location>
        <begin position="113"/>
        <end position="199"/>
    </location>
</feature>
<proteinExistence type="inferred from homology"/>
<dbReference type="GO" id="GO:0015748">
    <property type="term" value="P:organophosphate ester transport"/>
    <property type="evidence" value="ECO:0007669"/>
    <property type="project" value="UniProtKB-ARBA"/>
</dbReference>
<dbReference type="Gramene" id="LPERR01G24360.1">
    <property type="protein sequence ID" value="LPERR01G24360.1"/>
    <property type="gene ID" value="LPERR01G24360"/>
</dbReference>
<evidence type="ECO:0000256" key="7">
    <source>
        <dbReference type="RuleBase" id="RU000488"/>
    </source>
</evidence>
<dbReference type="HOGENOM" id="CLU_015166_10_1_1"/>
<dbReference type="GO" id="GO:0055085">
    <property type="term" value="P:transmembrane transport"/>
    <property type="evidence" value="ECO:0007669"/>
    <property type="project" value="InterPro"/>
</dbReference>
<dbReference type="eggNOG" id="KOG0752">
    <property type="taxonomic scope" value="Eukaryota"/>
</dbReference>
<feature type="repeat" description="Solcar" evidence="6">
    <location>
        <begin position="209"/>
        <end position="309"/>
    </location>
</feature>
<reference evidence="9 10" key="2">
    <citation type="submission" date="2013-12" db="EMBL/GenBank/DDBJ databases">
        <authorList>
            <person name="Yu Y."/>
            <person name="Lee S."/>
            <person name="de Baynast K."/>
            <person name="Wissotski M."/>
            <person name="Liu L."/>
            <person name="Talag J."/>
            <person name="Goicoechea J."/>
            <person name="Angelova A."/>
            <person name="Jetty R."/>
            <person name="Kudrna D."/>
            <person name="Golser W."/>
            <person name="Rivera L."/>
            <person name="Zhang J."/>
            <person name="Wing R."/>
        </authorList>
    </citation>
    <scope>NUCLEOTIDE SEQUENCE</scope>
</reference>
<dbReference type="Gene3D" id="1.50.40.10">
    <property type="entry name" value="Mitochondrial carrier domain"/>
    <property type="match status" value="1"/>
</dbReference>